<protein>
    <submittedName>
        <fullName evidence="1">Uncharacterized protein</fullName>
    </submittedName>
</protein>
<evidence type="ECO:0000313" key="1">
    <source>
        <dbReference type="EMBL" id="EXC22914.1"/>
    </source>
</evidence>
<organism evidence="1 2">
    <name type="scientific">Morus notabilis</name>
    <dbReference type="NCBI Taxonomy" id="981085"/>
    <lineage>
        <taxon>Eukaryota</taxon>
        <taxon>Viridiplantae</taxon>
        <taxon>Streptophyta</taxon>
        <taxon>Embryophyta</taxon>
        <taxon>Tracheophyta</taxon>
        <taxon>Spermatophyta</taxon>
        <taxon>Magnoliopsida</taxon>
        <taxon>eudicotyledons</taxon>
        <taxon>Gunneridae</taxon>
        <taxon>Pentapetalae</taxon>
        <taxon>rosids</taxon>
        <taxon>fabids</taxon>
        <taxon>Rosales</taxon>
        <taxon>Moraceae</taxon>
        <taxon>Moreae</taxon>
        <taxon>Morus</taxon>
    </lineage>
</organism>
<dbReference type="Proteomes" id="UP000030645">
    <property type="component" value="Unassembled WGS sequence"/>
</dbReference>
<reference evidence="2" key="1">
    <citation type="submission" date="2013-01" db="EMBL/GenBank/DDBJ databases">
        <title>Draft Genome Sequence of a Mulberry Tree, Morus notabilis C.K. Schneid.</title>
        <authorList>
            <person name="He N."/>
            <person name="Zhao S."/>
        </authorList>
    </citation>
    <scope>NUCLEOTIDE SEQUENCE</scope>
</reference>
<name>W9SRN2_9ROSA</name>
<keyword evidence="2" id="KW-1185">Reference proteome</keyword>
<proteinExistence type="predicted"/>
<accession>W9SRN2</accession>
<dbReference type="EMBL" id="KE345984">
    <property type="protein sequence ID" value="EXC22914.1"/>
    <property type="molecule type" value="Genomic_DNA"/>
</dbReference>
<evidence type="ECO:0000313" key="2">
    <source>
        <dbReference type="Proteomes" id="UP000030645"/>
    </source>
</evidence>
<gene>
    <name evidence="1" type="ORF">L484_007523</name>
</gene>
<sequence length="91" mass="9708">MDESSQYHAPCEGACMQLGGQRWWMRWSGCGPPRNLEVDGNFGAVWFSKHGHDGGIPDMPLAPCQAKVMLIIPLSRGHGSALGGLGGCTLL</sequence>
<dbReference type="AlphaFoldDB" id="W9SRN2"/>